<dbReference type="Gramene" id="ONIVA10G13550.1">
    <property type="protein sequence ID" value="ONIVA10G13550.1"/>
    <property type="gene ID" value="ONIVA10G13550"/>
</dbReference>
<reference evidence="2" key="2">
    <citation type="submission" date="2018-04" db="EMBL/GenBank/DDBJ databases">
        <title>OnivRS2 (Oryza nivara Reference Sequence Version 2).</title>
        <authorList>
            <person name="Zhang J."/>
            <person name="Kudrna D."/>
            <person name="Lee S."/>
            <person name="Talag J."/>
            <person name="Rajasekar S."/>
            <person name="Welchert J."/>
            <person name="Hsing Y.-I."/>
            <person name="Wing R.A."/>
        </authorList>
    </citation>
    <scope>NUCLEOTIDE SEQUENCE [LARGE SCALE GENOMIC DNA]</scope>
</reference>
<dbReference type="HOGENOM" id="CLU_1491322_0_0_1"/>
<evidence type="ECO:0000313" key="3">
    <source>
        <dbReference type="Proteomes" id="UP000006591"/>
    </source>
</evidence>
<dbReference type="EnsemblPlants" id="ONIVA10G13550.1">
    <property type="protein sequence ID" value="ONIVA10G13550.1"/>
    <property type="gene ID" value="ONIVA10G13550"/>
</dbReference>
<sequence length="181" mass="19099">MAAASSSGDADDDADAGDRLKGSATSGVTGLSASDGKSSTLGDSASCCWCCAAFLGDDDAPAAAAAAIASGAIILKFLWTPLRRSYSLNACFLGRHGAPLWWCWWWLLLAGGLCDGGVVSEPVSIWTTCLKEAVSAWTKVVGNGVETRGERRSGNRRSVGIRRRREEGRRVVELKCLMRLG</sequence>
<accession>A0A0E0ITM9</accession>
<evidence type="ECO:0000313" key="2">
    <source>
        <dbReference type="EnsemblPlants" id="ONIVA10G13550.1"/>
    </source>
</evidence>
<proteinExistence type="predicted"/>
<dbReference type="AlphaFoldDB" id="A0A0E0ITM9"/>
<organism evidence="2">
    <name type="scientific">Oryza nivara</name>
    <name type="common">Indian wild rice</name>
    <name type="synonym">Oryza sativa f. spontanea</name>
    <dbReference type="NCBI Taxonomy" id="4536"/>
    <lineage>
        <taxon>Eukaryota</taxon>
        <taxon>Viridiplantae</taxon>
        <taxon>Streptophyta</taxon>
        <taxon>Embryophyta</taxon>
        <taxon>Tracheophyta</taxon>
        <taxon>Spermatophyta</taxon>
        <taxon>Magnoliopsida</taxon>
        <taxon>Liliopsida</taxon>
        <taxon>Poales</taxon>
        <taxon>Poaceae</taxon>
        <taxon>BOP clade</taxon>
        <taxon>Oryzoideae</taxon>
        <taxon>Oryzeae</taxon>
        <taxon>Oryzinae</taxon>
        <taxon>Oryza</taxon>
    </lineage>
</organism>
<dbReference type="Proteomes" id="UP000006591">
    <property type="component" value="Chromosome 10"/>
</dbReference>
<evidence type="ECO:0000256" key="1">
    <source>
        <dbReference type="SAM" id="MobiDB-lite"/>
    </source>
</evidence>
<reference evidence="2" key="1">
    <citation type="submission" date="2015-04" db="UniProtKB">
        <authorList>
            <consortium name="EnsemblPlants"/>
        </authorList>
    </citation>
    <scope>IDENTIFICATION</scope>
    <source>
        <strain evidence="2">SL10</strain>
    </source>
</reference>
<feature type="compositionally biased region" description="Polar residues" evidence="1">
    <location>
        <begin position="23"/>
        <end position="40"/>
    </location>
</feature>
<feature type="region of interest" description="Disordered" evidence="1">
    <location>
        <begin position="1"/>
        <end position="40"/>
    </location>
</feature>
<name>A0A0E0ITM9_ORYNI</name>
<protein>
    <submittedName>
        <fullName evidence="2">Uncharacterized protein</fullName>
    </submittedName>
</protein>
<keyword evidence="3" id="KW-1185">Reference proteome</keyword>